<evidence type="ECO:0000313" key="1">
    <source>
        <dbReference type="EMBL" id="ORX72030.1"/>
    </source>
</evidence>
<evidence type="ECO:0000313" key="2">
    <source>
        <dbReference type="Proteomes" id="UP000193922"/>
    </source>
</evidence>
<dbReference type="AlphaFoldDB" id="A0A1Y1WES1"/>
<protein>
    <submittedName>
        <fullName evidence="1">Uncharacterized protein</fullName>
    </submittedName>
</protein>
<name>A0A1Y1WES1_9FUNG</name>
<dbReference type="GeneID" id="63802031"/>
<gene>
    <name evidence="1" type="ORF">DL89DRAFT_255724</name>
</gene>
<proteinExistence type="predicted"/>
<comment type="caution">
    <text evidence="1">The sequence shown here is derived from an EMBL/GenBank/DDBJ whole genome shotgun (WGS) entry which is preliminary data.</text>
</comment>
<dbReference type="RefSeq" id="XP_040745454.1">
    <property type="nucleotide sequence ID" value="XM_040885383.1"/>
</dbReference>
<accession>A0A1Y1WES1</accession>
<dbReference type="OrthoDB" id="10381659at2759"/>
<dbReference type="SUPFAM" id="SSF52047">
    <property type="entry name" value="RNI-like"/>
    <property type="match status" value="1"/>
</dbReference>
<keyword evidence="2" id="KW-1185">Reference proteome</keyword>
<organism evidence="1 2">
    <name type="scientific">Linderina pennispora</name>
    <dbReference type="NCBI Taxonomy" id="61395"/>
    <lineage>
        <taxon>Eukaryota</taxon>
        <taxon>Fungi</taxon>
        <taxon>Fungi incertae sedis</taxon>
        <taxon>Zoopagomycota</taxon>
        <taxon>Kickxellomycotina</taxon>
        <taxon>Kickxellomycetes</taxon>
        <taxon>Kickxellales</taxon>
        <taxon>Kickxellaceae</taxon>
        <taxon>Linderina</taxon>
    </lineage>
</organism>
<reference evidence="1 2" key="1">
    <citation type="submission" date="2016-07" db="EMBL/GenBank/DDBJ databases">
        <title>Pervasive Adenine N6-methylation of Active Genes in Fungi.</title>
        <authorList>
            <consortium name="DOE Joint Genome Institute"/>
            <person name="Mondo S.J."/>
            <person name="Dannebaum R.O."/>
            <person name="Kuo R.C."/>
            <person name="Labutti K."/>
            <person name="Haridas S."/>
            <person name="Kuo A."/>
            <person name="Salamov A."/>
            <person name="Ahrendt S.R."/>
            <person name="Lipzen A."/>
            <person name="Sullivan W."/>
            <person name="Andreopoulos W.B."/>
            <person name="Clum A."/>
            <person name="Lindquist E."/>
            <person name="Daum C."/>
            <person name="Ramamoorthy G.K."/>
            <person name="Gryganskyi A."/>
            <person name="Culley D."/>
            <person name="Magnuson J.K."/>
            <person name="James T.Y."/>
            <person name="O'Malley M.A."/>
            <person name="Stajich J.E."/>
            <person name="Spatafora J.W."/>
            <person name="Visel A."/>
            <person name="Grigoriev I.V."/>
        </authorList>
    </citation>
    <scope>NUCLEOTIDE SEQUENCE [LARGE SCALE GENOMIC DNA]</scope>
    <source>
        <strain evidence="1 2">ATCC 12442</strain>
    </source>
</reference>
<sequence>MHRVFSNLDIISQIVSDTIPPDDTRLKGRGEWYDHWAFRVKLWAIGHVSRLFRTVLKLQLQDQLIIRISSSSVGAAFRGEHVYCATSTPIDALDTSCVQELVLQFDHSADSDVFVSKLFDFFDAHDWTALRTVCLCERSQTKVYFPSTSDEEGLAATGILKRLISTIPGIDGVRFEYNRWSLQKTDELDAIIGQRTAALRRLSLDPNHQFNISHMAFPQLTVFESGGCTTDEGSRRLPLLCAGILRRIVFQWITRRHFILLFKDKSGGCTVFSELEHLSLSFDYDHDERVDMNLGISEHVGIFSFPKLRYLYIANDTSNLRYFIRNFAGSPLSRLHVQGNCNFLKKVDFSRFTQLEDLYMYLEYLQGNDAKEIHQRVVTAGMPLRLVTLAVSEHHDLPYIAPSGCHLVQKYETVAIMNSSQLSESLVLMPFVFRLAFRYYSPNCSSVTVGEIANMLARIDLNPLNSRLQVLQALDTPHMKCSDGYVTTMAFAELVLVIARLPMLQTLEINTVPEDCEEFFRQVMLVSQSRGLGQSLSHFRVAPGYQRTRLQI</sequence>
<dbReference type="EMBL" id="MCFD01000003">
    <property type="protein sequence ID" value="ORX72030.1"/>
    <property type="molecule type" value="Genomic_DNA"/>
</dbReference>
<dbReference type="Proteomes" id="UP000193922">
    <property type="component" value="Unassembled WGS sequence"/>
</dbReference>